<comment type="caution">
    <text evidence="2">The sequence shown here is derived from an EMBL/GenBank/DDBJ whole genome shotgun (WGS) entry which is preliminary data.</text>
</comment>
<dbReference type="AlphaFoldDB" id="A0AAV4ARG4"/>
<dbReference type="EMBL" id="BLXT01004129">
    <property type="protein sequence ID" value="GFO09905.1"/>
    <property type="molecule type" value="Genomic_DNA"/>
</dbReference>
<feature type="compositionally biased region" description="Polar residues" evidence="1">
    <location>
        <begin position="44"/>
        <end position="77"/>
    </location>
</feature>
<sequence>MWYLNRFEISTENCNSACTPETASGPDPPLVAKPTESRADEQGTRQSMQMPGIQANSDMSVPDNSTFGQTYSSWILP</sequence>
<protein>
    <submittedName>
        <fullName evidence="2">Uncharacterized protein</fullName>
    </submittedName>
</protein>
<proteinExistence type="predicted"/>
<evidence type="ECO:0000313" key="2">
    <source>
        <dbReference type="EMBL" id="GFO09905.1"/>
    </source>
</evidence>
<evidence type="ECO:0000256" key="1">
    <source>
        <dbReference type="SAM" id="MobiDB-lite"/>
    </source>
</evidence>
<keyword evidence="3" id="KW-1185">Reference proteome</keyword>
<reference evidence="2 3" key="1">
    <citation type="journal article" date="2021" name="Elife">
        <title>Chloroplast acquisition without the gene transfer in kleptoplastic sea slugs, Plakobranchus ocellatus.</title>
        <authorList>
            <person name="Maeda T."/>
            <person name="Takahashi S."/>
            <person name="Yoshida T."/>
            <person name="Shimamura S."/>
            <person name="Takaki Y."/>
            <person name="Nagai Y."/>
            <person name="Toyoda A."/>
            <person name="Suzuki Y."/>
            <person name="Arimoto A."/>
            <person name="Ishii H."/>
            <person name="Satoh N."/>
            <person name="Nishiyama T."/>
            <person name="Hasebe M."/>
            <person name="Maruyama T."/>
            <person name="Minagawa J."/>
            <person name="Obokata J."/>
            <person name="Shigenobu S."/>
        </authorList>
    </citation>
    <scope>NUCLEOTIDE SEQUENCE [LARGE SCALE GENOMIC DNA]</scope>
</reference>
<evidence type="ECO:0000313" key="3">
    <source>
        <dbReference type="Proteomes" id="UP000735302"/>
    </source>
</evidence>
<feature type="region of interest" description="Disordered" evidence="1">
    <location>
        <begin position="17"/>
        <end position="77"/>
    </location>
</feature>
<name>A0AAV4ARG4_9GAST</name>
<accession>A0AAV4ARG4</accession>
<organism evidence="2 3">
    <name type="scientific">Plakobranchus ocellatus</name>
    <dbReference type="NCBI Taxonomy" id="259542"/>
    <lineage>
        <taxon>Eukaryota</taxon>
        <taxon>Metazoa</taxon>
        <taxon>Spiralia</taxon>
        <taxon>Lophotrochozoa</taxon>
        <taxon>Mollusca</taxon>
        <taxon>Gastropoda</taxon>
        <taxon>Heterobranchia</taxon>
        <taxon>Euthyneura</taxon>
        <taxon>Panpulmonata</taxon>
        <taxon>Sacoglossa</taxon>
        <taxon>Placobranchoidea</taxon>
        <taxon>Plakobranchidae</taxon>
        <taxon>Plakobranchus</taxon>
    </lineage>
</organism>
<gene>
    <name evidence="2" type="ORF">PoB_003641000</name>
</gene>
<dbReference type="Proteomes" id="UP000735302">
    <property type="component" value="Unassembled WGS sequence"/>
</dbReference>